<sequence length="313" mass="36207">MKFSIIVPVYNVENELKRCIQSIQNQSYQDYEAILIDDGSTDSSGELCDELGKEDSKIIVIHKENGGLSSARNKGIERANGEYLIFLDSDDYIESNFCEVISEAIQKGKVDIVAIEMLFERNGIIDEKRIKSIKPYRENRCRDFLIETLKTASFNAEACGNVYRTEFWKKNCFKFADVYHEDLEIALKVFLAAKNIVYCPDAKYHAVARTGSIMNDVNKAEKRQKDLINILKSWFVLADKEDDKKLEKSIKGAACRTYIYSCAHNEIKRPKYTVVRRRDIMRYSLSASDFIKGMFFMISPTAYCNAWKRKHKY</sequence>
<dbReference type="InterPro" id="IPR029044">
    <property type="entry name" value="Nucleotide-diphossugar_trans"/>
</dbReference>
<dbReference type="CDD" id="cd00761">
    <property type="entry name" value="Glyco_tranf_GTA_type"/>
    <property type="match status" value="1"/>
</dbReference>
<name>A0A1I5X7W2_9FIRM</name>
<feature type="domain" description="Glycosyltransferase 2-like" evidence="3">
    <location>
        <begin position="4"/>
        <end position="131"/>
    </location>
</feature>
<dbReference type="AlphaFoldDB" id="A0A1I5X7W2"/>
<dbReference type="RefSeq" id="WP_074890761.1">
    <property type="nucleotide sequence ID" value="NZ_FOXO01000029.1"/>
</dbReference>
<evidence type="ECO:0000313" key="4">
    <source>
        <dbReference type="EMBL" id="SFQ27916.1"/>
    </source>
</evidence>
<evidence type="ECO:0000313" key="5">
    <source>
        <dbReference type="Proteomes" id="UP000182624"/>
    </source>
</evidence>
<accession>A0A1I5X7W2</accession>
<dbReference type="Pfam" id="PF00535">
    <property type="entry name" value="Glycos_transf_2"/>
    <property type="match status" value="1"/>
</dbReference>
<dbReference type="OrthoDB" id="3189257at2"/>
<gene>
    <name evidence="4" type="ORF">SAMN04487928_1297</name>
</gene>
<dbReference type="GO" id="GO:0016757">
    <property type="term" value="F:glycosyltransferase activity"/>
    <property type="evidence" value="ECO:0007669"/>
    <property type="project" value="UniProtKB-KW"/>
</dbReference>
<dbReference type="PANTHER" id="PTHR22916">
    <property type="entry name" value="GLYCOSYLTRANSFERASE"/>
    <property type="match status" value="1"/>
</dbReference>
<keyword evidence="2 4" id="KW-0808">Transferase</keyword>
<dbReference type="EMBL" id="FOXO01000029">
    <property type="protein sequence ID" value="SFQ27916.1"/>
    <property type="molecule type" value="Genomic_DNA"/>
</dbReference>
<reference evidence="5" key="1">
    <citation type="submission" date="2016-10" db="EMBL/GenBank/DDBJ databases">
        <authorList>
            <person name="Varghese N."/>
            <person name="Submissions S."/>
        </authorList>
    </citation>
    <scope>NUCLEOTIDE SEQUENCE [LARGE SCALE GENOMIC DNA]</scope>
    <source>
        <strain evidence="5">P18</strain>
    </source>
</reference>
<dbReference type="PANTHER" id="PTHR22916:SF51">
    <property type="entry name" value="GLYCOSYLTRANSFERASE EPSH-RELATED"/>
    <property type="match status" value="1"/>
</dbReference>
<organism evidence="4 5">
    <name type="scientific">Butyrivibrio proteoclasticus</name>
    <dbReference type="NCBI Taxonomy" id="43305"/>
    <lineage>
        <taxon>Bacteria</taxon>
        <taxon>Bacillati</taxon>
        <taxon>Bacillota</taxon>
        <taxon>Clostridia</taxon>
        <taxon>Lachnospirales</taxon>
        <taxon>Lachnospiraceae</taxon>
        <taxon>Butyrivibrio</taxon>
    </lineage>
</organism>
<dbReference type="Proteomes" id="UP000182624">
    <property type="component" value="Unassembled WGS sequence"/>
</dbReference>
<proteinExistence type="predicted"/>
<evidence type="ECO:0000256" key="2">
    <source>
        <dbReference type="ARBA" id="ARBA00022679"/>
    </source>
</evidence>
<keyword evidence="5" id="KW-1185">Reference proteome</keyword>
<evidence type="ECO:0000259" key="3">
    <source>
        <dbReference type="Pfam" id="PF00535"/>
    </source>
</evidence>
<evidence type="ECO:0000256" key="1">
    <source>
        <dbReference type="ARBA" id="ARBA00022676"/>
    </source>
</evidence>
<keyword evidence="1" id="KW-0328">Glycosyltransferase</keyword>
<dbReference type="Gene3D" id="3.90.550.10">
    <property type="entry name" value="Spore Coat Polysaccharide Biosynthesis Protein SpsA, Chain A"/>
    <property type="match status" value="1"/>
</dbReference>
<dbReference type="InterPro" id="IPR001173">
    <property type="entry name" value="Glyco_trans_2-like"/>
</dbReference>
<protein>
    <submittedName>
        <fullName evidence="4">Glycosyl transferase family 2</fullName>
    </submittedName>
</protein>
<dbReference type="SUPFAM" id="SSF53448">
    <property type="entry name" value="Nucleotide-diphospho-sugar transferases"/>
    <property type="match status" value="1"/>
</dbReference>